<comment type="caution">
    <text evidence="10">The sequence shown here is derived from an EMBL/GenBank/DDBJ whole genome shotgun (WGS) entry which is preliminary data.</text>
</comment>
<organism evidence="10 11">
    <name type="scientific">Desulfotignum phosphitoxidans DSM 13687</name>
    <dbReference type="NCBI Taxonomy" id="1286635"/>
    <lineage>
        <taxon>Bacteria</taxon>
        <taxon>Pseudomonadati</taxon>
        <taxon>Thermodesulfobacteriota</taxon>
        <taxon>Desulfobacteria</taxon>
        <taxon>Desulfobacterales</taxon>
        <taxon>Desulfobacteraceae</taxon>
        <taxon>Desulfotignum</taxon>
    </lineage>
</organism>
<evidence type="ECO:0000256" key="2">
    <source>
        <dbReference type="ARBA" id="ARBA00022692"/>
    </source>
</evidence>
<dbReference type="AlphaFoldDB" id="S0FV57"/>
<protein>
    <submittedName>
        <fullName evidence="10">NfeD-like membrane-bound serine protease</fullName>
    </submittedName>
</protein>
<reference evidence="10 11" key="1">
    <citation type="journal article" date="2013" name="Genome Announc.">
        <title>Draft Genome Sequence of Desulfotignum phosphitoxidans DSM 13687 Strain FiPS-3.</title>
        <authorList>
            <person name="Poehlein A."/>
            <person name="Daniel R."/>
            <person name="Simeonova D.D."/>
        </authorList>
    </citation>
    <scope>NUCLEOTIDE SEQUENCE [LARGE SCALE GENOMIC DNA]</scope>
    <source>
        <strain evidence="10 11">DSM 13687</strain>
    </source>
</reference>
<keyword evidence="10" id="KW-0645">Protease</keyword>
<comment type="subcellular location">
    <subcellularLocation>
        <location evidence="1">Membrane</location>
        <topology evidence="1">Multi-pass membrane protein</topology>
    </subcellularLocation>
</comment>
<dbReference type="InterPro" id="IPR056739">
    <property type="entry name" value="NfeD_membrane"/>
</dbReference>
<evidence type="ECO:0000313" key="10">
    <source>
        <dbReference type="EMBL" id="EMS78983.1"/>
    </source>
</evidence>
<evidence type="ECO:0000259" key="7">
    <source>
        <dbReference type="Pfam" id="PF01957"/>
    </source>
</evidence>
<evidence type="ECO:0000259" key="9">
    <source>
        <dbReference type="Pfam" id="PF25145"/>
    </source>
</evidence>
<dbReference type="InterPro" id="IPR056738">
    <property type="entry name" value="NfeD1b_N"/>
</dbReference>
<dbReference type="InterPro" id="IPR002810">
    <property type="entry name" value="NfeD-like_C"/>
</dbReference>
<evidence type="ECO:0000256" key="5">
    <source>
        <dbReference type="SAM" id="Phobius"/>
    </source>
</evidence>
<dbReference type="PANTHER" id="PTHR33507">
    <property type="entry name" value="INNER MEMBRANE PROTEIN YBBJ"/>
    <property type="match status" value="1"/>
</dbReference>
<feature type="signal peptide" evidence="6">
    <location>
        <begin position="1"/>
        <end position="38"/>
    </location>
</feature>
<dbReference type="Gene3D" id="2.40.50.140">
    <property type="entry name" value="Nucleic acid-binding proteins"/>
    <property type="match status" value="1"/>
</dbReference>
<dbReference type="PANTHER" id="PTHR33507:SF3">
    <property type="entry name" value="INNER MEMBRANE PROTEIN YBBJ"/>
    <property type="match status" value="1"/>
</dbReference>
<feature type="transmembrane region" description="Helical" evidence="5">
    <location>
        <begin position="327"/>
        <end position="347"/>
    </location>
</feature>
<dbReference type="InterPro" id="IPR029045">
    <property type="entry name" value="ClpP/crotonase-like_dom_sf"/>
</dbReference>
<keyword evidence="2 5" id="KW-0812">Transmembrane</keyword>
<keyword evidence="11" id="KW-1185">Reference proteome</keyword>
<dbReference type="Pfam" id="PF01957">
    <property type="entry name" value="NfeD"/>
    <property type="match status" value="1"/>
</dbReference>
<dbReference type="Pfam" id="PF24961">
    <property type="entry name" value="NfeD_membrane"/>
    <property type="match status" value="1"/>
</dbReference>
<feature type="chain" id="PRO_5004497393" evidence="6">
    <location>
        <begin position="39"/>
        <end position="508"/>
    </location>
</feature>
<dbReference type="GO" id="GO:0008233">
    <property type="term" value="F:peptidase activity"/>
    <property type="evidence" value="ECO:0007669"/>
    <property type="project" value="UniProtKB-KW"/>
</dbReference>
<feature type="domain" description="NfeD integral membrane" evidence="8">
    <location>
        <begin position="282"/>
        <end position="403"/>
    </location>
</feature>
<feature type="domain" description="NfeD-like C-terminal" evidence="7">
    <location>
        <begin position="443"/>
        <end position="494"/>
    </location>
</feature>
<evidence type="ECO:0000256" key="4">
    <source>
        <dbReference type="ARBA" id="ARBA00023136"/>
    </source>
</evidence>
<evidence type="ECO:0000256" key="1">
    <source>
        <dbReference type="ARBA" id="ARBA00004141"/>
    </source>
</evidence>
<dbReference type="Pfam" id="PF25145">
    <property type="entry name" value="NfeD1b_N"/>
    <property type="match status" value="1"/>
</dbReference>
<feature type="transmembrane region" description="Helical" evidence="5">
    <location>
        <begin position="276"/>
        <end position="294"/>
    </location>
</feature>
<keyword evidence="6" id="KW-0732">Signal</keyword>
<proteinExistence type="predicted"/>
<evidence type="ECO:0000313" key="11">
    <source>
        <dbReference type="Proteomes" id="UP000014216"/>
    </source>
</evidence>
<evidence type="ECO:0000256" key="6">
    <source>
        <dbReference type="SAM" id="SignalP"/>
    </source>
</evidence>
<gene>
    <name evidence="10" type="ORF">Dpo_6c01820</name>
</gene>
<sequence length="508" mass="54587">MGKYVCPRFNTSRKKIDLLLSLFLATLPFFLNPASAAAADKTIHVIPVTGTVEPGMAAFIKRSVDEILSADPEALMVFKLDSFGGRVDAALEIVETLLSVPMGQSISFVEKRAISAGALIALAGNVLVMKENTLIGDCAPIIQTSEGQKEVGEKTQTVLRAQFRTLAKKNSYPEVLAESMVTKSMEVYEVTLDGKTVYMDKIRFDDLTDQEKERITKKITVVAEGELLTMDDVEARNLGFSRASVTDLDQALAHLGYENYTLAYMTESWSEGLVRLLQPLLPILMLVGIGALYTEIKAPGFGIFGVIGIVCLGLVFLNQYLVGLAHYTELLLMIIGTLLMAVEILVLPGFGVAGVAGILVLGAGLVLSFQGFVVPDPKMPWESRLLIRNLALVVGAFAGALVFSLVMLRFVLPGVSKLIKGPYLEATLGEALVGSDETGFVAVGQSGMAVTALRPSGKIRIGPRKIDAITRGEFIDPGTPVTVDALEQNHVVVKAADTNTFSSRKAES</sequence>
<feature type="domain" description="NfeD1b N-terminal" evidence="9">
    <location>
        <begin position="43"/>
        <end position="192"/>
    </location>
</feature>
<dbReference type="GO" id="GO:0005886">
    <property type="term" value="C:plasma membrane"/>
    <property type="evidence" value="ECO:0007669"/>
    <property type="project" value="TreeGrafter"/>
</dbReference>
<dbReference type="InterPro" id="IPR012340">
    <property type="entry name" value="NA-bd_OB-fold"/>
</dbReference>
<feature type="transmembrane region" description="Helical" evidence="5">
    <location>
        <begin position="354"/>
        <end position="374"/>
    </location>
</feature>
<evidence type="ECO:0000256" key="3">
    <source>
        <dbReference type="ARBA" id="ARBA00022989"/>
    </source>
</evidence>
<dbReference type="Gene3D" id="3.90.226.10">
    <property type="entry name" value="2-enoyl-CoA Hydratase, Chain A, domain 1"/>
    <property type="match status" value="1"/>
</dbReference>
<name>S0FV57_9BACT</name>
<dbReference type="EMBL" id="APJX01000006">
    <property type="protein sequence ID" value="EMS78983.1"/>
    <property type="molecule type" value="Genomic_DNA"/>
</dbReference>
<accession>S0FV57</accession>
<dbReference type="InterPro" id="IPR052165">
    <property type="entry name" value="Membrane_assoc_protease"/>
</dbReference>
<dbReference type="RefSeq" id="WP_006966823.1">
    <property type="nucleotide sequence ID" value="NZ_APJX01000006.1"/>
</dbReference>
<keyword evidence="10" id="KW-0378">Hydrolase</keyword>
<keyword evidence="4 5" id="KW-0472">Membrane</keyword>
<dbReference type="Proteomes" id="UP000014216">
    <property type="component" value="Unassembled WGS sequence"/>
</dbReference>
<dbReference type="GO" id="GO:0006508">
    <property type="term" value="P:proteolysis"/>
    <property type="evidence" value="ECO:0007669"/>
    <property type="project" value="UniProtKB-KW"/>
</dbReference>
<feature type="transmembrane region" description="Helical" evidence="5">
    <location>
        <begin position="301"/>
        <end position="321"/>
    </location>
</feature>
<feature type="transmembrane region" description="Helical" evidence="5">
    <location>
        <begin position="386"/>
        <end position="412"/>
    </location>
</feature>
<dbReference type="CDD" id="cd07021">
    <property type="entry name" value="Clp_protease_NfeD_like"/>
    <property type="match status" value="1"/>
</dbReference>
<dbReference type="SUPFAM" id="SSF52096">
    <property type="entry name" value="ClpP/crotonase"/>
    <property type="match status" value="1"/>
</dbReference>
<keyword evidence="3 5" id="KW-1133">Transmembrane helix</keyword>
<evidence type="ECO:0000259" key="8">
    <source>
        <dbReference type="Pfam" id="PF24961"/>
    </source>
</evidence>
<dbReference type="OrthoDB" id="9806253at2"/>